<evidence type="ECO:0000313" key="2">
    <source>
        <dbReference type="Proteomes" id="UP001221189"/>
    </source>
</evidence>
<dbReference type="RefSeq" id="WP_273601862.1">
    <property type="nucleotide sequence ID" value="NZ_JAQQXT010000014.1"/>
</dbReference>
<dbReference type="EMBL" id="JAQQXT010000014">
    <property type="protein sequence ID" value="MDC8773712.1"/>
    <property type="molecule type" value="Genomic_DNA"/>
</dbReference>
<dbReference type="Proteomes" id="UP001221189">
    <property type="component" value="Unassembled WGS sequence"/>
</dbReference>
<evidence type="ECO:0000313" key="1">
    <source>
        <dbReference type="EMBL" id="MDC8773712.1"/>
    </source>
</evidence>
<protein>
    <submittedName>
        <fullName evidence="1">Uncharacterized protein</fullName>
    </submittedName>
</protein>
<proteinExistence type="predicted"/>
<keyword evidence="2" id="KW-1185">Reference proteome</keyword>
<name>A0ABT5KIE1_9BURK</name>
<gene>
    <name evidence="1" type="ORF">PRZ03_19230</name>
</gene>
<sequence length="162" mass="17093">MASPQHTPEAPKHALWDLKFTKLAQDLQPQLNALRLELLRRYKAIGLAIDTNVRQTPRGLSTLLALVGQRGLICIVDITLIDGMAVGHGPLASLDIRLLDACGDVAAEGIGRSALGQAFCANLAAQALSAEQLDRAATAVYVASLAHFDLLRPASANAGNAH</sequence>
<comment type="caution">
    <text evidence="1">The sequence shown here is derived from an EMBL/GenBank/DDBJ whole genome shotgun (WGS) entry which is preliminary data.</text>
</comment>
<accession>A0ABT5KIE1</accession>
<reference evidence="1 2" key="1">
    <citation type="submission" date="2022-10" db="EMBL/GenBank/DDBJ databases">
        <title>Paucibacter sp. hw1 Genome sequencing.</title>
        <authorList>
            <person name="Park S."/>
        </authorList>
    </citation>
    <scope>NUCLEOTIDE SEQUENCE [LARGE SCALE GENOMIC DNA]</scope>
    <source>
        <strain evidence="2">hw1</strain>
    </source>
</reference>
<organism evidence="1 2">
    <name type="scientific">Roseateles albus</name>
    <dbReference type="NCBI Taxonomy" id="2987525"/>
    <lineage>
        <taxon>Bacteria</taxon>
        <taxon>Pseudomonadati</taxon>
        <taxon>Pseudomonadota</taxon>
        <taxon>Betaproteobacteria</taxon>
        <taxon>Burkholderiales</taxon>
        <taxon>Sphaerotilaceae</taxon>
        <taxon>Roseateles</taxon>
    </lineage>
</organism>